<gene>
    <name evidence="4" type="ordered locus">Isova_2110</name>
</gene>
<protein>
    <submittedName>
        <fullName evidence="4">NERD domain protein</fullName>
    </submittedName>
</protein>
<sequence length="275" mass="29187">MSTAGGSADDVARRAREKAERLLRYAEQFEKGAAGEQAVQAVLDQLGPEWIVLHDVRWPGRSRANIDHVAVGPTGVFVIDAKQWSGTVTVSRGVLRQNGYARTNAVDGAHDAARAVATLVPSLDPAVFVPVVCFVGDGRPTARLGGVDVCSTSTLLRTLLDRPRILSPERLTSLRFEIELSMRSATAPAVPVPTGSSAPPRASRPSRDTRPVRRGGTSPSHLVARLAIALVLWLVASALFRAAGTVLHLPDGAVTLLTFTALVVMLLSAALRTGR</sequence>
<dbReference type="eggNOG" id="COG0210">
    <property type="taxonomic scope" value="Bacteria"/>
</dbReference>
<evidence type="ECO:0000256" key="2">
    <source>
        <dbReference type="SAM" id="Phobius"/>
    </source>
</evidence>
<proteinExistence type="predicted"/>
<dbReference type="KEGG" id="iva:Isova_2110"/>
<keyword evidence="2" id="KW-1133">Transmembrane helix</keyword>
<dbReference type="Proteomes" id="UP000009236">
    <property type="component" value="Chromosome"/>
</dbReference>
<dbReference type="EMBL" id="CP002810">
    <property type="protein sequence ID" value="AEG44839.1"/>
    <property type="molecule type" value="Genomic_DNA"/>
</dbReference>
<reference evidence="4 5" key="1">
    <citation type="submission" date="2011-05" db="EMBL/GenBank/DDBJ databases">
        <title>Complete sequence of Isoptericola variabilis 225.</title>
        <authorList>
            <consortium name="US DOE Joint Genome Institute"/>
            <person name="Lucas S."/>
            <person name="Han J."/>
            <person name="Lapidus A."/>
            <person name="Cheng J.-F."/>
            <person name="Goodwin L."/>
            <person name="Pitluck S."/>
            <person name="Peters L."/>
            <person name="Mikhailova N."/>
            <person name="Zeytun A."/>
            <person name="Han C."/>
            <person name="Tapia R."/>
            <person name="Land M."/>
            <person name="Hauser L."/>
            <person name="Kyrpides N."/>
            <person name="Ivanova N."/>
            <person name="Pagani I."/>
            <person name="Siebers A."/>
            <person name="Allgaier M."/>
            <person name="Thelen M."/>
            <person name="Hugenholtz P."/>
            <person name="Gladden J."/>
            <person name="Woyke T."/>
        </authorList>
    </citation>
    <scope>NUCLEOTIDE SEQUENCE [LARGE SCALE GENOMIC DNA]</scope>
    <source>
        <strain evidence="5">225</strain>
    </source>
</reference>
<dbReference type="Pfam" id="PF08378">
    <property type="entry name" value="NERD"/>
    <property type="match status" value="1"/>
</dbReference>
<dbReference type="STRING" id="743718.Isova_2110"/>
<feature type="domain" description="NERD" evidence="3">
    <location>
        <begin position="31"/>
        <end position="139"/>
    </location>
</feature>
<feature type="transmembrane region" description="Helical" evidence="2">
    <location>
        <begin position="222"/>
        <end position="240"/>
    </location>
</feature>
<evidence type="ECO:0000313" key="4">
    <source>
        <dbReference type="EMBL" id="AEG44839.1"/>
    </source>
</evidence>
<name>F6FQ33_ISOV2</name>
<feature type="transmembrane region" description="Helical" evidence="2">
    <location>
        <begin position="252"/>
        <end position="271"/>
    </location>
</feature>
<dbReference type="HOGENOM" id="CLU_088198_0_0_11"/>
<keyword evidence="2" id="KW-0812">Transmembrane</keyword>
<evidence type="ECO:0000313" key="5">
    <source>
        <dbReference type="Proteomes" id="UP000009236"/>
    </source>
</evidence>
<organism evidence="5">
    <name type="scientific">Isoptericola variabilis (strain 225)</name>
    <dbReference type="NCBI Taxonomy" id="743718"/>
    <lineage>
        <taxon>Bacteria</taxon>
        <taxon>Bacillati</taxon>
        <taxon>Actinomycetota</taxon>
        <taxon>Actinomycetes</taxon>
        <taxon>Micrococcales</taxon>
        <taxon>Promicromonosporaceae</taxon>
        <taxon>Isoptericola</taxon>
    </lineage>
</organism>
<dbReference type="AlphaFoldDB" id="F6FQ33"/>
<evidence type="ECO:0000256" key="1">
    <source>
        <dbReference type="SAM" id="MobiDB-lite"/>
    </source>
</evidence>
<keyword evidence="2" id="KW-0472">Membrane</keyword>
<dbReference type="PROSITE" id="PS50965">
    <property type="entry name" value="NERD"/>
    <property type="match status" value="1"/>
</dbReference>
<feature type="region of interest" description="Disordered" evidence="1">
    <location>
        <begin position="187"/>
        <end position="218"/>
    </location>
</feature>
<evidence type="ECO:0000259" key="3">
    <source>
        <dbReference type="PROSITE" id="PS50965"/>
    </source>
</evidence>
<keyword evidence="5" id="KW-1185">Reference proteome</keyword>
<dbReference type="RefSeq" id="WP_013839230.1">
    <property type="nucleotide sequence ID" value="NC_015588.1"/>
</dbReference>
<accession>F6FQ33</accession>
<dbReference type="InterPro" id="IPR011528">
    <property type="entry name" value="NERD"/>
</dbReference>